<dbReference type="NCBIfam" id="NF047593">
    <property type="entry name" value="IS66_ISAeme5_TnpA"/>
    <property type="match status" value="1"/>
</dbReference>
<comment type="caution">
    <text evidence="1">The sequence shown here is derived from an EMBL/GenBank/DDBJ whole genome shotgun (WGS) entry which is preliminary data.</text>
</comment>
<sequence>MAHEKDEAVLRIAERQRWREDDARVVVEAWRRSGESLSHFAGRHRLRRERIGRWASRIEKPDTGGNGMRFHRVRLVEAQDRWHQGGEKIEVVLPDGRLVRVPHGFAPEELQQVLRVLALEEGA</sequence>
<proteinExistence type="predicted"/>
<organism evidence="1">
    <name type="scientific">marine sediment metagenome</name>
    <dbReference type="NCBI Taxonomy" id="412755"/>
    <lineage>
        <taxon>unclassified sequences</taxon>
        <taxon>metagenomes</taxon>
        <taxon>ecological metagenomes</taxon>
    </lineage>
</organism>
<name>A0A0F9N4X2_9ZZZZ</name>
<dbReference type="EMBL" id="LAZR01004639">
    <property type="protein sequence ID" value="KKN06832.1"/>
    <property type="molecule type" value="Genomic_DNA"/>
</dbReference>
<reference evidence="1" key="1">
    <citation type="journal article" date="2015" name="Nature">
        <title>Complex archaea that bridge the gap between prokaryotes and eukaryotes.</title>
        <authorList>
            <person name="Spang A."/>
            <person name="Saw J.H."/>
            <person name="Jorgensen S.L."/>
            <person name="Zaremba-Niedzwiedzka K."/>
            <person name="Martijn J."/>
            <person name="Lind A.E."/>
            <person name="van Eijk R."/>
            <person name="Schleper C."/>
            <person name="Guy L."/>
            <person name="Ettema T.J."/>
        </authorList>
    </citation>
    <scope>NUCLEOTIDE SEQUENCE</scope>
</reference>
<evidence type="ECO:0000313" key="1">
    <source>
        <dbReference type="EMBL" id="KKN06832.1"/>
    </source>
</evidence>
<accession>A0A0F9N4X2</accession>
<protein>
    <submittedName>
        <fullName evidence="1">Uncharacterized protein</fullName>
    </submittedName>
</protein>
<gene>
    <name evidence="1" type="ORF">LCGC14_1073220</name>
</gene>
<dbReference type="AlphaFoldDB" id="A0A0F9N4X2"/>